<proteinExistence type="predicted"/>
<dbReference type="EMBL" id="JAYMYQ010000004">
    <property type="protein sequence ID" value="KAK7338907.1"/>
    <property type="molecule type" value="Genomic_DNA"/>
</dbReference>
<keyword evidence="3" id="KW-1185">Reference proteome</keyword>
<sequence length="185" mass="20565">MPSEADMAPFDVSICLHAFAIAGCGSLHGVGSSRREGLLAGMIVDFDTMHAFHFRFALCIAVMEFLQKTSISLRHRTTLLHPEALTLSPLLIPISTNPVLAIDLEYTPTIPDHAPTVEAISPNGSLEVAVKFARREGDFWLTSDRCRRRQRTSAERNPATSGGAERSPEWRKKRSERDPLRPRLC</sequence>
<name>A0AAN9LMU3_CANGL</name>
<gene>
    <name evidence="2" type="ORF">VNO77_19541</name>
</gene>
<accession>A0AAN9LMU3</accession>
<feature type="region of interest" description="Disordered" evidence="1">
    <location>
        <begin position="147"/>
        <end position="185"/>
    </location>
</feature>
<protein>
    <submittedName>
        <fullName evidence="2">Uncharacterized protein</fullName>
    </submittedName>
</protein>
<comment type="caution">
    <text evidence="2">The sequence shown here is derived from an EMBL/GenBank/DDBJ whole genome shotgun (WGS) entry which is preliminary data.</text>
</comment>
<evidence type="ECO:0000256" key="1">
    <source>
        <dbReference type="SAM" id="MobiDB-lite"/>
    </source>
</evidence>
<feature type="compositionally biased region" description="Basic and acidic residues" evidence="1">
    <location>
        <begin position="166"/>
        <end position="185"/>
    </location>
</feature>
<dbReference type="AlphaFoldDB" id="A0AAN9LMU3"/>
<dbReference type="Proteomes" id="UP001367508">
    <property type="component" value="Unassembled WGS sequence"/>
</dbReference>
<reference evidence="2 3" key="1">
    <citation type="submission" date="2024-01" db="EMBL/GenBank/DDBJ databases">
        <title>The genomes of 5 underutilized Papilionoideae crops provide insights into root nodulation and disease resistanc.</title>
        <authorList>
            <person name="Jiang F."/>
        </authorList>
    </citation>
    <scope>NUCLEOTIDE SEQUENCE [LARGE SCALE GENOMIC DNA]</scope>
    <source>
        <strain evidence="2">LVBAO_FW01</strain>
        <tissue evidence="2">Leaves</tissue>
    </source>
</reference>
<evidence type="ECO:0000313" key="3">
    <source>
        <dbReference type="Proteomes" id="UP001367508"/>
    </source>
</evidence>
<evidence type="ECO:0000313" key="2">
    <source>
        <dbReference type="EMBL" id="KAK7338907.1"/>
    </source>
</evidence>
<organism evidence="2 3">
    <name type="scientific">Canavalia gladiata</name>
    <name type="common">Sword bean</name>
    <name type="synonym">Dolichos gladiatus</name>
    <dbReference type="NCBI Taxonomy" id="3824"/>
    <lineage>
        <taxon>Eukaryota</taxon>
        <taxon>Viridiplantae</taxon>
        <taxon>Streptophyta</taxon>
        <taxon>Embryophyta</taxon>
        <taxon>Tracheophyta</taxon>
        <taxon>Spermatophyta</taxon>
        <taxon>Magnoliopsida</taxon>
        <taxon>eudicotyledons</taxon>
        <taxon>Gunneridae</taxon>
        <taxon>Pentapetalae</taxon>
        <taxon>rosids</taxon>
        <taxon>fabids</taxon>
        <taxon>Fabales</taxon>
        <taxon>Fabaceae</taxon>
        <taxon>Papilionoideae</taxon>
        <taxon>50 kb inversion clade</taxon>
        <taxon>NPAAA clade</taxon>
        <taxon>indigoferoid/millettioid clade</taxon>
        <taxon>Phaseoleae</taxon>
        <taxon>Canavalia</taxon>
    </lineage>
</organism>